<feature type="compositionally biased region" description="Low complexity" evidence="1">
    <location>
        <begin position="139"/>
        <end position="157"/>
    </location>
</feature>
<dbReference type="Proteomes" id="UP000053927">
    <property type="component" value="Unassembled WGS sequence"/>
</dbReference>
<dbReference type="GeneID" id="18799180"/>
<organism evidence="2 3">
    <name type="scientific">Stereum hirsutum (strain FP-91666)</name>
    <name type="common">White-rot fungus</name>
    <dbReference type="NCBI Taxonomy" id="721885"/>
    <lineage>
        <taxon>Eukaryota</taxon>
        <taxon>Fungi</taxon>
        <taxon>Dikarya</taxon>
        <taxon>Basidiomycota</taxon>
        <taxon>Agaricomycotina</taxon>
        <taxon>Agaricomycetes</taxon>
        <taxon>Russulales</taxon>
        <taxon>Stereaceae</taxon>
        <taxon>Stereum</taxon>
    </lineage>
</organism>
<dbReference type="AlphaFoldDB" id="R7RWX7"/>
<protein>
    <submittedName>
        <fullName evidence="2">Uncharacterized protein</fullName>
    </submittedName>
</protein>
<feature type="compositionally biased region" description="Basic and acidic residues" evidence="1">
    <location>
        <begin position="1"/>
        <end position="12"/>
    </location>
</feature>
<feature type="compositionally biased region" description="Basic and acidic residues" evidence="1">
    <location>
        <begin position="34"/>
        <end position="52"/>
    </location>
</feature>
<feature type="compositionally biased region" description="Polar residues" evidence="1">
    <location>
        <begin position="267"/>
        <end position="277"/>
    </location>
</feature>
<evidence type="ECO:0000313" key="3">
    <source>
        <dbReference type="Proteomes" id="UP000053927"/>
    </source>
</evidence>
<feature type="compositionally biased region" description="Polar residues" evidence="1">
    <location>
        <begin position="114"/>
        <end position="127"/>
    </location>
</feature>
<dbReference type="KEGG" id="shs:STEHIDRAFT_143246"/>
<feature type="compositionally biased region" description="Polar residues" evidence="1">
    <location>
        <begin position="89"/>
        <end position="98"/>
    </location>
</feature>
<proteinExistence type="predicted"/>
<name>R7RWX7_STEHR</name>
<reference evidence="3" key="1">
    <citation type="journal article" date="2012" name="Science">
        <title>The Paleozoic origin of enzymatic lignin decomposition reconstructed from 31 fungal genomes.</title>
        <authorList>
            <person name="Floudas D."/>
            <person name="Binder M."/>
            <person name="Riley R."/>
            <person name="Barry K."/>
            <person name="Blanchette R.A."/>
            <person name="Henrissat B."/>
            <person name="Martinez A.T."/>
            <person name="Otillar R."/>
            <person name="Spatafora J.W."/>
            <person name="Yadav J.S."/>
            <person name="Aerts A."/>
            <person name="Benoit I."/>
            <person name="Boyd A."/>
            <person name="Carlson A."/>
            <person name="Copeland A."/>
            <person name="Coutinho P.M."/>
            <person name="de Vries R.P."/>
            <person name="Ferreira P."/>
            <person name="Findley K."/>
            <person name="Foster B."/>
            <person name="Gaskell J."/>
            <person name="Glotzer D."/>
            <person name="Gorecki P."/>
            <person name="Heitman J."/>
            <person name="Hesse C."/>
            <person name="Hori C."/>
            <person name="Igarashi K."/>
            <person name="Jurgens J.A."/>
            <person name="Kallen N."/>
            <person name="Kersten P."/>
            <person name="Kohler A."/>
            <person name="Kuees U."/>
            <person name="Kumar T.K.A."/>
            <person name="Kuo A."/>
            <person name="LaButti K."/>
            <person name="Larrondo L.F."/>
            <person name="Lindquist E."/>
            <person name="Ling A."/>
            <person name="Lombard V."/>
            <person name="Lucas S."/>
            <person name="Lundell T."/>
            <person name="Martin R."/>
            <person name="McLaughlin D.J."/>
            <person name="Morgenstern I."/>
            <person name="Morin E."/>
            <person name="Murat C."/>
            <person name="Nagy L.G."/>
            <person name="Nolan M."/>
            <person name="Ohm R.A."/>
            <person name="Patyshakuliyeva A."/>
            <person name="Rokas A."/>
            <person name="Ruiz-Duenas F.J."/>
            <person name="Sabat G."/>
            <person name="Salamov A."/>
            <person name="Samejima M."/>
            <person name="Schmutz J."/>
            <person name="Slot J.C."/>
            <person name="St John F."/>
            <person name="Stenlid J."/>
            <person name="Sun H."/>
            <person name="Sun S."/>
            <person name="Syed K."/>
            <person name="Tsang A."/>
            <person name="Wiebenga A."/>
            <person name="Young D."/>
            <person name="Pisabarro A."/>
            <person name="Eastwood D.C."/>
            <person name="Martin F."/>
            <person name="Cullen D."/>
            <person name="Grigoriev I.V."/>
            <person name="Hibbett D.S."/>
        </authorList>
    </citation>
    <scope>NUCLEOTIDE SEQUENCE [LARGE SCALE GENOMIC DNA]</scope>
    <source>
        <strain evidence="3">FP-91666</strain>
    </source>
</reference>
<dbReference type="RefSeq" id="XP_007311611.1">
    <property type="nucleotide sequence ID" value="XM_007311549.1"/>
</dbReference>
<feature type="compositionally biased region" description="Polar residues" evidence="1">
    <location>
        <begin position="236"/>
        <end position="253"/>
    </location>
</feature>
<keyword evidence="3" id="KW-1185">Reference proteome</keyword>
<evidence type="ECO:0000256" key="1">
    <source>
        <dbReference type="SAM" id="MobiDB-lite"/>
    </source>
</evidence>
<sequence>MNPSDSDHEQQEQPRAPSIVLANTPITANHPAAPRREPEAVELGRKRKFGEYDDRDEGEGEDDDGDGDTETISSDGEGPTSIIAPGGVNSRSSQSTPPSKRHHPDSDGHDSSEEFPSSHITQASNSDVRALHAQHSSGTSSPSNVSLLLSSSTGSGNANPIATSEAQTVRSTTTITSEGHPPSTLQYYGDMSAISAIAVGNDGPYSDADRRDNTSPSPIEEITTEGARGLNRDDASTSTSLPRPSPGFTSTFNGRPCPSIFNGRPCPSTSNALPPTSNGNGNGNGGNDFFMNFVASQMRANRAASEAEHAFLSSLFNPHSRSGSGSSTGTGTNFSAAFGQHGVNVHSFTTASVPVVPVVSRSVPVVQAQPFLALTPPSLPLPHTFPHTFPHTLPHTLPLQTPPQPVYTLAYGHATPTPTPTLLPTTTNINNTSLRSVPPLAYTLPTRVTRTLNQTHPGGAPGLLGFHAPSYA</sequence>
<feature type="region of interest" description="Disordered" evidence="1">
    <location>
        <begin position="200"/>
        <end position="284"/>
    </location>
</feature>
<feature type="compositionally biased region" description="Polar residues" evidence="1">
    <location>
        <begin position="158"/>
        <end position="177"/>
    </location>
</feature>
<evidence type="ECO:0000313" key="2">
    <source>
        <dbReference type="EMBL" id="EIM79313.1"/>
    </source>
</evidence>
<feature type="region of interest" description="Disordered" evidence="1">
    <location>
        <begin position="1"/>
        <end position="184"/>
    </location>
</feature>
<gene>
    <name evidence="2" type="ORF">STEHIDRAFT_143246</name>
</gene>
<feature type="compositionally biased region" description="Acidic residues" evidence="1">
    <location>
        <begin position="53"/>
        <end position="69"/>
    </location>
</feature>
<accession>R7RWX7</accession>
<dbReference type="EMBL" id="JH687406">
    <property type="protein sequence ID" value="EIM79313.1"/>
    <property type="molecule type" value="Genomic_DNA"/>
</dbReference>